<name>A0ABQ8WD97_PENCH</name>
<dbReference type="EMBL" id="JAPVEB010000004">
    <property type="protein sequence ID" value="KAJ5264603.1"/>
    <property type="molecule type" value="Genomic_DNA"/>
</dbReference>
<dbReference type="Proteomes" id="UP001220256">
    <property type="component" value="Unassembled WGS sequence"/>
</dbReference>
<sequence>MAANANFEAADGKFADMQKDTVEVNDKQHMTTDNGIKISDPDHWLLVADENKTGPSLLEDHIARQQVCTIARRF</sequence>
<gene>
    <name evidence="1" type="ORF">N7505_007396</name>
</gene>
<evidence type="ECO:0000313" key="1">
    <source>
        <dbReference type="EMBL" id="KAJ5264603.1"/>
    </source>
</evidence>
<evidence type="ECO:0000313" key="2">
    <source>
        <dbReference type="Proteomes" id="UP001220256"/>
    </source>
</evidence>
<comment type="caution">
    <text evidence="1">The sequence shown here is derived from an EMBL/GenBank/DDBJ whole genome shotgun (WGS) entry which is preliminary data.</text>
</comment>
<reference evidence="1 2" key="1">
    <citation type="journal article" date="2023" name="IMA Fungus">
        <title>Comparative genomic study of the Penicillium genus elucidates a diverse pangenome and 15 lateral gene transfer events.</title>
        <authorList>
            <person name="Petersen C."/>
            <person name="Sorensen T."/>
            <person name="Nielsen M.R."/>
            <person name="Sondergaard T.E."/>
            <person name="Sorensen J.L."/>
            <person name="Fitzpatrick D.A."/>
            <person name="Frisvad J.C."/>
            <person name="Nielsen K.L."/>
        </authorList>
    </citation>
    <scope>NUCLEOTIDE SEQUENCE [LARGE SCALE GENOMIC DNA]</scope>
    <source>
        <strain evidence="1 2">IBT 3361</strain>
    </source>
</reference>
<organism evidence="1 2">
    <name type="scientific">Penicillium chrysogenum</name>
    <name type="common">Penicillium notatum</name>
    <dbReference type="NCBI Taxonomy" id="5076"/>
    <lineage>
        <taxon>Eukaryota</taxon>
        <taxon>Fungi</taxon>
        <taxon>Dikarya</taxon>
        <taxon>Ascomycota</taxon>
        <taxon>Pezizomycotina</taxon>
        <taxon>Eurotiomycetes</taxon>
        <taxon>Eurotiomycetidae</taxon>
        <taxon>Eurotiales</taxon>
        <taxon>Aspergillaceae</taxon>
        <taxon>Penicillium</taxon>
        <taxon>Penicillium chrysogenum species complex</taxon>
    </lineage>
</organism>
<dbReference type="InterPro" id="IPR020835">
    <property type="entry name" value="Catalase_sf"/>
</dbReference>
<protein>
    <submittedName>
        <fullName evidence="1">Uncharacterized protein</fullName>
    </submittedName>
</protein>
<keyword evidence="2" id="KW-1185">Reference proteome</keyword>
<accession>A0ABQ8WD97</accession>
<proteinExistence type="predicted"/>
<dbReference type="Gene3D" id="6.10.10.30">
    <property type="entry name" value="Catalase hpii, N-terminal domain-like"/>
    <property type="match status" value="1"/>
</dbReference>
<dbReference type="SUPFAM" id="SSF56634">
    <property type="entry name" value="Heme-dependent catalase-like"/>
    <property type="match status" value="1"/>
</dbReference>